<feature type="transmembrane region" description="Helical" evidence="6">
    <location>
        <begin position="181"/>
        <end position="202"/>
    </location>
</feature>
<dbReference type="InterPro" id="IPR036259">
    <property type="entry name" value="MFS_trans_sf"/>
</dbReference>
<evidence type="ECO:0008006" key="9">
    <source>
        <dbReference type="Google" id="ProtNLM"/>
    </source>
</evidence>
<feature type="transmembrane region" description="Helical" evidence="6">
    <location>
        <begin position="344"/>
        <end position="366"/>
    </location>
</feature>
<evidence type="ECO:0000256" key="3">
    <source>
        <dbReference type="ARBA" id="ARBA00022989"/>
    </source>
</evidence>
<feature type="transmembrane region" description="Helical" evidence="6">
    <location>
        <begin position="473"/>
        <end position="494"/>
    </location>
</feature>
<reference evidence="7 8" key="1">
    <citation type="submission" date="2024-02" db="EMBL/GenBank/DDBJ databases">
        <title>De novo assembly and annotation of 12 fungi associated with fruit tree decline syndrome in Ontario, Canada.</title>
        <authorList>
            <person name="Sulman M."/>
            <person name="Ellouze W."/>
            <person name="Ilyukhin E."/>
        </authorList>
    </citation>
    <scope>NUCLEOTIDE SEQUENCE [LARGE SCALE GENOMIC DNA]</scope>
    <source>
        <strain evidence="7 8">M169</strain>
    </source>
</reference>
<keyword evidence="3 6" id="KW-1133">Transmembrane helix</keyword>
<keyword evidence="2 6" id="KW-0812">Transmembrane</keyword>
<feature type="transmembrane region" description="Helical" evidence="6">
    <location>
        <begin position="214"/>
        <end position="235"/>
    </location>
</feature>
<dbReference type="Proteomes" id="UP001430848">
    <property type="component" value="Unassembled WGS sequence"/>
</dbReference>
<name>A0ABR1P7B7_DIAER</name>
<evidence type="ECO:0000256" key="2">
    <source>
        <dbReference type="ARBA" id="ARBA00022692"/>
    </source>
</evidence>
<evidence type="ECO:0000313" key="8">
    <source>
        <dbReference type="Proteomes" id="UP001430848"/>
    </source>
</evidence>
<feature type="transmembrane region" description="Helical" evidence="6">
    <location>
        <begin position="501"/>
        <end position="523"/>
    </location>
</feature>
<accession>A0ABR1P7B7</accession>
<feature type="transmembrane region" description="Helical" evidence="6">
    <location>
        <begin position="440"/>
        <end position="461"/>
    </location>
</feature>
<dbReference type="PANTHER" id="PTHR23502:SF160">
    <property type="entry name" value="MAJOR FACILITATOR SUPERFAMILY (MFS) PROFILE DOMAIN-CONTAINING PROTEIN-RELATED"/>
    <property type="match status" value="1"/>
</dbReference>
<feature type="transmembrane region" description="Helical" evidence="6">
    <location>
        <begin position="247"/>
        <end position="267"/>
    </location>
</feature>
<dbReference type="Gene3D" id="1.20.1250.20">
    <property type="entry name" value="MFS general substrate transporter like domains"/>
    <property type="match status" value="1"/>
</dbReference>
<dbReference type="EMBL" id="JAKNSF020000034">
    <property type="protein sequence ID" value="KAK7728297.1"/>
    <property type="molecule type" value="Genomic_DNA"/>
</dbReference>
<keyword evidence="4 6" id="KW-0472">Membrane</keyword>
<comment type="subcellular location">
    <subcellularLocation>
        <location evidence="1">Membrane</location>
        <topology evidence="1">Multi-pass membrane protein</topology>
    </subcellularLocation>
</comment>
<proteinExistence type="predicted"/>
<feature type="transmembrane region" description="Helical" evidence="6">
    <location>
        <begin position="158"/>
        <end position="175"/>
    </location>
</feature>
<feature type="transmembrane region" description="Helical" evidence="6">
    <location>
        <begin position="124"/>
        <end position="146"/>
    </location>
</feature>
<evidence type="ECO:0000256" key="1">
    <source>
        <dbReference type="ARBA" id="ARBA00004141"/>
    </source>
</evidence>
<dbReference type="InterPro" id="IPR011701">
    <property type="entry name" value="MFS"/>
</dbReference>
<evidence type="ECO:0000256" key="6">
    <source>
        <dbReference type="SAM" id="Phobius"/>
    </source>
</evidence>
<evidence type="ECO:0000256" key="5">
    <source>
        <dbReference type="SAM" id="MobiDB-lite"/>
    </source>
</evidence>
<feature type="region of interest" description="Disordered" evidence="5">
    <location>
        <begin position="26"/>
        <end position="48"/>
    </location>
</feature>
<dbReference type="SUPFAM" id="SSF103473">
    <property type="entry name" value="MFS general substrate transporter"/>
    <property type="match status" value="1"/>
</dbReference>
<feature type="transmembrane region" description="Helical" evidence="6">
    <location>
        <begin position="529"/>
        <end position="557"/>
    </location>
</feature>
<dbReference type="PANTHER" id="PTHR23502">
    <property type="entry name" value="MAJOR FACILITATOR SUPERFAMILY"/>
    <property type="match status" value="1"/>
</dbReference>
<feature type="transmembrane region" description="Helical" evidence="6">
    <location>
        <begin position="401"/>
        <end position="420"/>
    </location>
</feature>
<dbReference type="Pfam" id="PF07690">
    <property type="entry name" value="MFS_1"/>
    <property type="match status" value="1"/>
</dbReference>
<evidence type="ECO:0000313" key="7">
    <source>
        <dbReference type="EMBL" id="KAK7728297.1"/>
    </source>
</evidence>
<keyword evidence="8" id="KW-1185">Reference proteome</keyword>
<sequence length="579" mass="63521">MAKEVEMTDTERALFDWESTVDSINKESIADHQPSQAETTSSTRSKRESMDIAGSVFLIASDGRLLSLPIPSESPSDPLNFERRRRLFIYAILLIHSATCMFSIQSPGNLYKAFLHTFTKEDMAPFSVETLSGSPTLMMGLSFFFWIPMSVAFGRRPLIILSSVMMSVGSLWAGFTNDYHQLLAAICLTGLAGGATLSTTILQLIDLTFIHERPLAIATFWCGGGGIPLLVLANLPLMVDVGKDYHSVYRGLAIPSIIMLVMIFFFVPETYFLRPPVAFDGRVLVQSGTEKIRMYEEWWDVPGGDNRSIRAMENGLPSLNDLPVHTWRVTPLRIWKRSVCEPRAAVASFIQIFLCVANPLVFWVTLLNSINFGGMMSIGVGFPVRMAEAPYHLPAYAVSRVNFSAAAGSFLALPASYFMLNNVMKRLTLRNKGIRHAEFYLPAFILPVVSGAVSVFIYGFAARDKWHPAAYHVAYGLNAFSYASASVVNTIWVVESLPQWAAAGIAVVGGVSYVASYGITAALPMWNAAAGYVAVNSAIGVAMISVGLFAIPIAFWGKSVRQFINGRFSAYEGGALRPQ</sequence>
<comment type="caution">
    <text evidence="7">The sequence shown here is derived from an EMBL/GenBank/DDBJ whole genome shotgun (WGS) entry which is preliminary data.</text>
</comment>
<protein>
    <recommendedName>
        <fullName evidence="9">Major facilitator superfamily transporter</fullName>
    </recommendedName>
</protein>
<organism evidence="7 8">
    <name type="scientific">Diaporthe eres</name>
    <name type="common">Phomopsis oblonga</name>
    <dbReference type="NCBI Taxonomy" id="83184"/>
    <lineage>
        <taxon>Eukaryota</taxon>
        <taxon>Fungi</taxon>
        <taxon>Dikarya</taxon>
        <taxon>Ascomycota</taxon>
        <taxon>Pezizomycotina</taxon>
        <taxon>Sordariomycetes</taxon>
        <taxon>Sordariomycetidae</taxon>
        <taxon>Diaporthales</taxon>
        <taxon>Diaporthaceae</taxon>
        <taxon>Diaporthe</taxon>
        <taxon>Diaporthe eres species complex</taxon>
    </lineage>
</organism>
<evidence type="ECO:0000256" key="4">
    <source>
        <dbReference type="ARBA" id="ARBA00023136"/>
    </source>
</evidence>
<feature type="transmembrane region" description="Helical" evidence="6">
    <location>
        <begin position="87"/>
        <end position="104"/>
    </location>
</feature>
<gene>
    <name evidence="7" type="ORF">SLS63_006745</name>
</gene>